<dbReference type="AlphaFoldDB" id="A0A8J2V7N8"/>
<evidence type="ECO:0000313" key="12">
    <source>
        <dbReference type="EMBL" id="GGD12389.1"/>
    </source>
</evidence>
<evidence type="ECO:0000256" key="3">
    <source>
        <dbReference type="ARBA" id="ARBA00011049"/>
    </source>
</evidence>
<evidence type="ECO:0000256" key="7">
    <source>
        <dbReference type="ARBA" id="ARBA00022779"/>
    </source>
</evidence>
<evidence type="ECO:0000256" key="10">
    <source>
        <dbReference type="ARBA" id="ARBA00025044"/>
    </source>
</evidence>
<evidence type="ECO:0000256" key="9">
    <source>
        <dbReference type="ARBA" id="ARBA00023143"/>
    </source>
</evidence>
<dbReference type="GO" id="GO:0005886">
    <property type="term" value="C:plasma membrane"/>
    <property type="evidence" value="ECO:0007669"/>
    <property type="project" value="UniProtKB-SubCell"/>
</dbReference>
<organism evidence="12 13">
    <name type="scientific">Aquisalinus flavus</name>
    <dbReference type="NCBI Taxonomy" id="1526572"/>
    <lineage>
        <taxon>Bacteria</taxon>
        <taxon>Pseudomonadati</taxon>
        <taxon>Pseudomonadota</taxon>
        <taxon>Alphaproteobacteria</taxon>
        <taxon>Parvularculales</taxon>
        <taxon>Parvularculaceae</taxon>
        <taxon>Aquisalinus</taxon>
    </lineage>
</organism>
<reference evidence="12" key="1">
    <citation type="journal article" date="2014" name="Int. J. Syst. Evol. Microbiol.">
        <title>Complete genome sequence of Corynebacterium casei LMG S-19264T (=DSM 44701T), isolated from a smear-ripened cheese.</title>
        <authorList>
            <consortium name="US DOE Joint Genome Institute (JGI-PGF)"/>
            <person name="Walter F."/>
            <person name="Albersmeier A."/>
            <person name="Kalinowski J."/>
            <person name="Ruckert C."/>
        </authorList>
    </citation>
    <scope>NUCLEOTIDE SEQUENCE</scope>
    <source>
        <strain evidence="12">CGMCC 1.12921</strain>
    </source>
</reference>
<evidence type="ECO:0000256" key="6">
    <source>
        <dbReference type="ARBA" id="ARBA00022500"/>
    </source>
</evidence>
<evidence type="ECO:0000256" key="4">
    <source>
        <dbReference type="ARBA" id="ARBA00021898"/>
    </source>
</evidence>
<dbReference type="InterPro" id="IPR001543">
    <property type="entry name" value="FliN-like_C"/>
</dbReference>
<name>A0A8J2V7N8_9PROT</name>
<keyword evidence="8" id="KW-0472">Membrane</keyword>
<dbReference type="RefSeq" id="WP_188158426.1">
    <property type="nucleotide sequence ID" value="NZ_BMGH01000001.1"/>
</dbReference>
<sequence>MGSILRQKLTARPAVTDETKGLQPLWDGFARLVCRRLEEEEIGAVMVKSISSRRVTYEEYRAANEGAQAVFLMASKQVPAACIGHASRALCAIILGRKTGDDSLAGDEAQTHEPGMLDVLLLQPVMTALFDGFRQSCDGLEKASPFTGASYRNGTTKLSGISIDDEKSPLLALTFDLTIGLDKTAPLTFLMPFQPIEKLSTLLANAPSKSVDDPEDPWPPHMLSAAMSARVQLRAVLERCPMTVAECARLEVGQVIPLPGVSLNELCLTAWGGHGHLPVATAALGVMKQFKAVKLMSDPSEEFFADFADAS</sequence>
<keyword evidence="5" id="KW-1003">Cell membrane</keyword>
<evidence type="ECO:0000313" key="13">
    <source>
        <dbReference type="Proteomes" id="UP000613582"/>
    </source>
</evidence>
<dbReference type="Gene3D" id="2.30.330.10">
    <property type="entry name" value="SpoA-like"/>
    <property type="match status" value="1"/>
</dbReference>
<dbReference type="Gene3D" id="3.40.1550.10">
    <property type="entry name" value="CheC-like"/>
    <property type="match status" value="1"/>
</dbReference>
<reference evidence="12" key="2">
    <citation type="submission" date="2020-09" db="EMBL/GenBank/DDBJ databases">
        <authorList>
            <person name="Sun Q."/>
            <person name="Zhou Y."/>
        </authorList>
    </citation>
    <scope>NUCLEOTIDE SEQUENCE</scope>
    <source>
        <strain evidence="12">CGMCC 1.12921</strain>
    </source>
</reference>
<dbReference type="InterPro" id="IPR036429">
    <property type="entry name" value="SpoA-like_sf"/>
</dbReference>
<dbReference type="InterPro" id="IPR028976">
    <property type="entry name" value="CheC-like_sf"/>
</dbReference>
<protein>
    <recommendedName>
        <fullName evidence="4">Flagellar motor switch protein FliM</fullName>
    </recommendedName>
</protein>
<dbReference type="PANTHER" id="PTHR30034:SF6">
    <property type="entry name" value="YOP PROTEINS TRANSLOCATION PROTEIN Q"/>
    <property type="match status" value="1"/>
</dbReference>
<accession>A0A8J2V7N8</accession>
<evidence type="ECO:0000259" key="11">
    <source>
        <dbReference type="Pfam" id="PF01052"/>
    </source>
</evidence>
<dbReference type="Pfam" id="PF01052">
    <property type="entry name" value="FliMN_C"/>
    <property type="match status" value="1"/>
</dbReference>
<dbReference type="SUPFAM" id="SSF101801">
    <property type="entry name" value="Surface presentation of antigens (SPOA)"/>
    <property type="match status" value="1"/>
</dbReference>
<keyword evidence="13" id="KW-1185">Reference proteome</keyword>
<comment type="subcellular location">
    <subcellularLocation>
        <location evidence="1">Bacterial flagellum basal body</location>
    </subcellularLocation>
    <subcellularLocation>
        <location evidence="2">Cell membrane</location>
        <topology evidence="2">Peripheral membrane protein</topology>
    </subcellularLocation>
</comment>
<dbReference type="GO" id="GO:0050918">
    <property type="term" value="P:positive chemotaxis"/>
    <property type="evidence" value="ECO:0007669"/>
    <property type="project" value="TreeGrafter"/>
</dbReference>
<evidence type="ECO:0000256" key="8">
    <source>
        <dbReference type="ARBA" id="ARBA00023136"/>
    </source>
</evidence>
<keyword evidence="6" id="KW-0145">Chemotaxis</keyword>
<feature type="domain" description="Flagellar motor switch protein FliN-like C-terminal" evidence="11">
    <location>
        <begin position="227"/>
        <end position="295"/>
    </location>
</feature>
<comment type="caution">
    <text evidence="12">The sequence shown here is derived from an EMBL/GenBank/DDBJ whole genome shotgun (WGS) entry which is preliminary data.</text>
</comment>
<dbReference type="GO" id="GO:0009425">
    <property type="term" value="C:bacterial-type flagellum basal body"/>
    <property type="evidence" value="ECO:0007669"/>
    <property type="project" value="UniProtKB-SubCell"/>
</dbReference>
<comment type="function">
    <text evidence="10">FliM is one of three proteins (FliG, FliN, FliM) that forms the rotor-mounted switch complex (C ring), located at the base of the basal body. This complex interacts with the CheY and CheZ chemotaxis proteins, in addition to contacting components of the motor that determine the direction of flagellar rotation.</text>
</comment>
<comment type="similarity">
    <text evidence="3">Belongs to the FliM family.</text>
</comment>
<keyword evidence="9" id="KW-0975">Bacterial flagellum</keyword>
<gene>
    <name evidence="12" type="ORF">GCM10011342_21440</name>
</gene>
<dbReference type="GO" id="GO:0071978">
    <property type="term" value="P:bacterial-type flagellum-dependent swarming motility"/>
    <property type="evidence" value="ECO:0007669"/>
    <property type="project" value="TreeGrafter"/>
</dbReference>
<dbReference type="Proteomes" id="UP000613582">
    <property type="component" value="Unassembled WGS sequence"/>
</dbReference>
<dbReference type="PANTHER" id="PTHR30034">
    <property type="entry name" value="FLAGELLAR MOTOR SWITCH PROTEIN FLIM"/>
    <property type="match status" value="1"/>
</dbReference>
<evidence type="ECO:0000256" key="1">
    <source>
        <dbReference type="ARBA" id="ARBA00004117"/>
    </source>
</evidence>
<keyword evidence="7" id="KW-0283">Flagellar rotation</keyword>
<dbReference type="EMBL" id="BMGH01000001">
    <property type="protein sequence ID" value="GGD12389.1"/>
    <property type="molecule type" value="Genomic_DNA"/>
</dbReference>
<evidence type="ECO:0000256" key="5">
    <source>
        <dbReference type="ARBA" id="ARBA00022475"/>
    </source>
</evidence>
<proteinExistence type="inferred from homology"/>
<evidence type="ECO:0000256" key="2">
    <source>
        <dbReference type="ARBA" id="ARBA00004202"/>
    </source>
</evidence>